<evidence type="ECO:0000256" key="4">
    <source>
        <dbReference type="ARBA" id="ARBA00023163"/>
    </source>
</evidence>
<feature type="compositionally biased region" description="Basic and acidic residues" evidence="7">
    <location>
        <begin position="146"/>
        <end position="170"/>
    </location>
</feature>
<protein>
    <recommendedName>
        <fullName evidence="8">BZIP domain-containing protein</fullName>
    </recommendedName>
</protein>
<dbReference type="PANTHER" id="PTHR15284:SF0">
    <property type="entry name" value="GH23983P"/>
    <property type="match status" value="1"/>
</dbReference>
<sequence>MDSPSSSPSERLSVVCSVPTEYSSNSSDGSSPNSRRNSVSDPRKDEQYWERRRKNNDASKRCRERRRNNDMLIEEKLLALSRENERLKNELEQRGSGERPSVVTSSTSSGNVPNPSTSGLLQSSLRATQTTQSTLFSPNSAFQPFRPKESVIMKAERTSPDSSSDHRIERVIQQAPPAALPIPSSASPPTLSLSSLQQPPAVAPPSIASSNSSSPSTSLLSTLLSARRPSPSVPQSRTEQNSGLNSPPRNGIYHMQQMCCSKSDCESISSSASLSPSHSSEDHHDNCTRIGEQSHGAGKSQKPTQYLDRRRRNNEAAKRCRANRRAVFEYRSRRVQLLEGENEQLKEEISKLKQEVEQFKSLLSAQSRGPVNH</sequence>
<feature type="compositionally biased region" description="Basic and acidic residues" evidence="7">
    <location>
        <begin position="41"/>
        <end position="72"/>
    </location>
</feature>
<dbReference type="Proteomes" id="UP000218231">
    <property type="component" value="Unassembled WGS sequence"/>
</dbReference>
<dbReference type="Gene3D" id="1.20.5.170">
    <property type="match status" value="2"/>
</dbReference>
<dbReference type="FunFam" id="1.20.5.170:FF:000127">
    <property type="entry name" value="Protein CBR-ATF-2"/>
    <property type="match status" value="1"/>
</dbReference>
<dbReference type="CDD" id="cd14695">
    <property type="entry name" value="bZIP_HLF"/>
    <property type="match status" value="1"/>
</dbReference>
<evidence type="ECO:0000256" key="3">
    <source>
        <dbReference type="ARBA" id="ARBA00023125"/>
    </source>
</evidence>
<name>A0A2A2LP41_9BILA</name>
<comment type="caution">
    <text evidence="9">The sequence shown here is derived from an EMBL/GenBank/DDBJ whole genome shotgun (WGS) entry which is preliminary data.</text>
</comment>
<dbReference type="GO" id="GO:0005634">
    <property type="term" value="C:nucleus"/>
    <property type="evidence" value="ECO:0007669"/>
    <property type="project" value="TreeGrafter"/>
</dbReference>
<dbReference type="InterPro" id="IPR004827">
    <property type="entry name" value="bZIP"/>
</dbReference>
<keyword evidence="10" id="KW-1185">Reference proteome</keyword>
<feature type="compositionally biased region" description="Low complexity" evidence="7">
    <location>
        <begin position="23"/>
        <end position="37"/>
    </location>
</feature>
<feature type="compositionally biased region" description="Basic and acidic residues" evidence="7">
    <location>
        <begin position="86"/>
        <end position="97"/>
    </location>
</feature>
<dbReference type="GO" id="GO:0007623">
    <property type="term" value="P:circadian rhythm"/>
    <property type="evidence" value="ECO:0007669"/>
    <property type="project" value="TreeGrafter"/>
</dbReference>
<comment type="similarity">
    <text evidence="1">Belongs to the bZIP family. NFIL3 subfamily.</text>
</comment>
<keyword evidence="4" id="KW-0804">Transcription</keyword>
<feature type="domain" description="BZIP" evidence="8">
    <location>
        <begin position="45"/>
        <end position="93"/>
    </location>
</feature>
<accession>A0A2A2LP41</accession>
<evidence type="ECO:0000256" key="5">
    <source>
        <dbReference type="ARBA" id="ARBA00023242"/>
    </source>
</evidence>
<dbReference type="STRING" id="2018661.A0A2A2LP41"/>
<feature type="compositionally biased region" description="Polar residues" evidence="7">
    <location>
        <begin position="233"/>
        <end position="248"/>
    </location>
</feature>
<dbReference type="EMBL" id="LIAE01006535">
    <property type="protein sequence ID" value="PAV88004.1"/>
    <property type="molecule type" value="Genomic_DNA"/>
</dbReference>
<dbReference type="FunFam" id="1.20.5.170:FF:000025">
    <property type="entry name" value="nuclear factor interleukin-3-regulated protein-like"/>
    <property type="match status" value="1"/>
</dbReference>
<evidence type="ECO:0000256" key="6">
    <source>
        <dbReference type="SAM" id="Coils"/>
    </source>
</evidence>
<dbReference type="OrthoDB" id="6022300at2759"/>
<feature type="region of interest" description="Disordered" evidence="7">
    <location>
        <begin position="270"/>
        <end position="318"/>
    </location>
</feature>
<dbReference type="SMART" id="SM00338">
    <property type="entry name" value="BRLZ"/>
    <property type="match status" value="2"/>
</dbReference>
<feature type="region of interest" description="Disordered" evidence="7">
    <location>
        <begin position="86"/>
        <end position="252"/>
    </location>
</feature>
<keyword evidence="5" id="KW-0539">Nucleus</keyword>
<evidence type="ECO:0000313" key="9">
    <source>
        <dbReference type="EMBL" id="PAV88004.1"/>
    </source>
</evidence>
<dbReference type="PROSITE" id="PS50217">
    <property type="entry name" value="BZIP"/>
    <property type="match status" value="2"/>
</dbReference>
<dbReference type="PANTHER" id="PTHR15284">
    <property type="entry name" value="NUCLEAR FACTOR INTERLEUKIN-3-REGULATED PROTEIN"/>
    <property type="match status" value="1"/>
</dbReference>
<dbReference type="Pfam" id="PF07716">
    <property type="entry name" value="bZIP_2"/>
    <property type="match status" value="2"/>
</dbReference>
<dbReference type="PROSITE" id="PS00036">
    <property type="entry name" value="BZIP_BASIC"/>
    <property type="match status" value="1"/>
</dbReference>
<evidence type="ECO:0000256" key="1">
    <source>
        <dbReference type="ARBA" id="ARBA00006079"/>
    </source>
</evidence>
<keyword evidence="6" id="KW-0175">Coiled coil</keyword>
<evidence type="ECO:0000256" key="7">
    <source>
        <dbReference type="SAM" id="MobiDB-lite"/>
    </source>
</evidence>
<proteinExistence type="inferred from homology"/>
<feature type="compositionally biased region" description="Low complexity" evidence="7">
    <location>
        <begin position="173"/>
        <end position="230"/>
    </location>
</feature>
<dbReference type="AlphaFoldDB" id="A0A2A2LP41"/>
<gene>
    <name evidence="9" type="ORF">WR25_20263</name>
</gene>
<dbReference type="GO" id="GO:0003700">
    <property type="term" value="F:DNA-binding transcription factor activity"/>
    <property type="evidence" value="ECO:0007669"/>
    <property type="project" value="InterPro"/>
</dbReference>
<feature type="domain" description="BZIP" evidence="8">
    <location>
        <begin position="303"/>
        <end position="366"/>
    </location>
</feature>
<feature type="region of interest" description="Disordered" evidence="7">
    <location>
        <begin position="1"/>
        <end position="72"/>
    </location>
</feature>
<dbReference type="SUPFAM" id="SSF57959">
    <property type="entry name" value="Leucine zipper domain"/>
    <property type="match status" value="2"/>
</dbReference>
<evidence type="ECO:0000313" key="10">
    <source>
        <dbReference type="Proteomes" id="UP000218231"/>
    </source>
</evidence>
<organism evidence="9 10">
    <name type="scientific">Diploscapter pachys</name>
    <dbReference type="NCBI Taxonomy" id="2018661"/>
    <lineage>
        <taxon>Eukaryota</taxon>
        <taxon>Metazoa</taxon>
        <taxon>Ecdysozoa</taxon>
        <taxon>Nematoda</taxon>
        <taxon>Chromadorea</taxon>
        <taxon>Rhabditida</taxon>
        <taxon>Rhabditina</taxon>
        <taxon>Rhabditomorpha</taxon>
        <taxon>Rhabditoidea</taxon>
        <taxon>Rhabditidae</taxon>
        <taxon>Diploscapter</taxon>
    </lineage>
</organism>
<keyword evidence="3" id="KW-0238">DNA-binding</keyword>
<feature type="coiled-coil region" evidence="6">
    <location>
        <begin position="335"/>
        <end position="362"/>
    </location>
</feature>
<feature type="compositionally biased region" description="Low complexity" evidence="7">
    <location>
        <begin position="100"/>
        <end position="119"/>
    </location>
</feature>
<evidence type="ECO:0000259" key="8">
    <source>
        <dbReference type="PROSITE" id="PS50217"/>
    </source>
</evidence>
<keyword evidence="2" id="KW-0805">Transcription regulation</keyword>
<dbReference type="GO" id="GO:0003677">
    <property type="term" value="F:DNA binding"/>
    <property type="evidence" value="ECO:0007669"/>
    <property type="project" value="UniProtKB-KW"/>
</dbReference>
<evidence type="ECO:0000256" key="2">
    <source>
        <dbReference type="ARBA" id="ARBA00023015"/>
    </source>
</evidence>
<reference evidence="9 10" key="1">
    <citation type="journal article" date="2017" name="Curr. Biol.">
        <title>Genome architecture and evolution of a unichromosomal asexual nematode.</title>
        <authorList>
            <person name="Fradin H."/>
            <person name="Zegar C."/>
            <person name="Gutwein M."/>
            <person name="Lucas J."/>
            <person name="Kovtun M."/>
            <person name="Corcoran D."/>
            <person name="Baugh L.R."/>
            <person name="Kiontke K."/>
            <person name="Gunsalus K."/>
            <person name="Fitch D.H."/>
            <person name="Piano F."/>
        </authorList>
    </citation>
    <scope>NUCLEOTIDE SEQUENCE [LARGE SCALE GENOMIC DNA]</scope>
    <source>
        <strain evidence="9">PF1309</strain>
    </source>
</reference>
<dbReference type="InterPro" id="IPR046347">
    <property type="entry name" value="bZIP_sf"/>
</dbReference>
<dbReference type="InterPro" id="IPR047229">
    <property type="entry name" value="NFIL3-like"/>
</dbReference>
<feature type="compositionally biased region" description="Polar residues" evidence="7">
    <location>
        <begin position="120"/>
        <end position="142"/>
    </location>
</feature>